<dbReference type="Proteomes" id="UP001066327">
    <property type="component" value="Unassembled WGS sequence"/>
</dbReference>
<dbReference type="CDD" id="cd00531">
    <property type="entry name" value="NTF2_like"/>
    <property type="match status" value="1"/>
</dbReference>
<dbReference type="InterPro" id="IPR032710">
    <property type="entry name" value="NTF2-like_dom_sf"/>
</dbReference>
<reference evidence="3" key="2">
    <citation type="submission" date="2023-07" db="EMBL/GenBank/DDBJ databases">
        <title>Genomic analysis of Rhodococcus opacus VOC-14 with glycol ethers degradation activity.</title>
        <authorList>
            <person name="Narkevich D.A."/>
            <person name="Hlushen A.M."/>
            <person name="Akhremchuk A.E."/>
            <person name="Sikolenko M.A."/>
            <person name="Valentovich L.N."/>
        </authorList>
    </citation>
    <scope>NUCLEOTIDE SEQUENCE</scope>
    <source>
        <strain evidence="3">VOC-14</strain>
    </source>
</reference>
<reference evidence="2" key="1">
    <citation type="submission" date="2022-12" db="EMBL/GenBank/DDBJ databases">
        <authorList>
            <person name="Krivoruchko A.V."/>
            <person name="Elkin A."/>
        </authorList>
    </citation>
    <scope>NUCLEOTIDE SEQUENCE</scope>
    <source>
        <strain evidence="2">IEGM 249</strain>
    </source>
</reference>
<evidence type="ECO:0000313" key="3">
    <source>
        <dbReference type="EMBL" id="WLF46886.1"/>
    </source>
</evidence>
<proteinExistence type="predicted"/>
<evidence type="ECO:0000259" key="1">
    <source>
        <dbReference type="Pfam" id="PF13577"/>
    </source>
</evidence>
<dbReference type="AlphaFoldDB" id="A0AAX3YCU2"/>
<dbReference type="InterPro" id="IPR037401">
    <property type="entry name" value="SnoaL-like"/>
</dbReference>
<feature type="domain" description="SnoaL-like" evidence="1">
    <location>
        <begin position="21"/>
        <end position="146"/>
    </location>
</feature>
<dbReference type="Pfam" id="PF13577">
    <property type="entry name" value="SnoaL_4"/>
    <property type="match status" value="1"/>
</dbReference>
<gene>
    <name evidence="2" type="ORF">O4328_29290</name>
    <name evidence="3" type="ORF">Q5707_34270</name>
</gene>
<keyword evidence="4" id="KW-1185">Reference proteome</keyword>
<name>A0AAX3YCU2_RHOOP</name>
<protein>
    <submittedName>
        <fullName evidence="3">Nuclear transport factor 2 family protein</fullName>
    </submittedName>
</protein>
<sequence>MLINREAAVGDQDYNPDVLRQLVDAEEIRRLKYAYCRAADAMDAEGMLAVFTADCIVDLSGGLGDTVTGIDAAREFYSGALSKFTVSSHHLSNMDIVFESADTARMESYLYSWQRYKEYPERADRHRWARYRDLFRRTAGGWKQSKLVCYVAGEITPEELEREGETIPLPPWR</sequence>
<dbReference type="EMBL" id="JAPWIS010000018">
    <property type="protein sequence ID" value="MCZ4587737.1"/>
    <property type="molecule type" value="Genomic_DNA"/>
</dbReference>
<dbReference type="EMBL" id="CP130953">
    <property type="protein sequence ID" value="WLF46886.1"/>
    <property type="molecule type" value="Genomic_DNA"/>
</dbReference>
<dbReference type="RefSeq" id="WP_269592080.1">
    <property type="nucleotide sequence ID" value="NZ_CP130953.1"/>
</dbReference>
<dbReference type="Proteomes" id="UP001231166">
    <property type="component" value="Chromosome"/>
</dbReference>
<accession>A0AAX3YCU2</accession>
<evidence type="ECO:0000313" key="4">
    <source>
        <dbReference type="Proteomes" id="UP001066327"/>
    </source>
</evidence>
<dbReference type="Gene3D" id="3.10.450.50">
    <property type="match status" value="1"/>
</dbReference>
<dbReference type="SUPFAM" id="SSF54427">
    <property type="entry name" value="NTF2-like"/>
    <property type="match status" value="1"/>
</dbReference>
<evidence type="ECO:0000313" key="2">
    <source>
        <dbReference type="EMBL" id="MCZ4587737.1"/>
    </source>
</evidence>
<organism evidence="3 5">
    <name type="scientific">Rhodococcus opacus</name>
    <name type="common">Nocardia opaca</name>
    <dbReference type="NCBI Taxonomy" id="37919"/>
    <lineage>
        <taxon>Bacteria</taxon>
        <taxon>Bacillati</taxon>
        <taxon>Actinomycetota</taxon>
        <taxon>Actinomycetes</taxon>
        <taxon>Mycobacteriales</taxon>
        <taxon>Nocardiaceae</taxon>
        <taxon>Rhodococcus</taxon>
    </lineage>
</organism>
<evidence type="ECO:0000313" key="5">
    <source>
        <dbReference type="Proteomes" id="UP001231166"/>
    </source>
</evidence>